<dbReference type="RefSeq" id="WP_354149900.1">
    <property type="nucleotide sequence ID" value="NZ_JBEPMN010000001.1"/>
</dbReference>
<name>A0ABV2KGH4_9HYPH</name>
<reference evidence="2 3" key="1">
    <citation type="submission" date="2024-06" db="EMBL/GenBank/DDBJ databases">
        <title>Genomic Encyclopedia of Type Strains, Phase IV (KMG-IV): sequencing the most valuable type-strain genomes for metagenomic binning, comparative biology and taxonomic classification.</title>
        <authorList>
            <person name="Goeker M."/>
        </authorList>
    </citation>
    <scope>NUCLEOTIDE SEQUENCE [LARGE SCALE GENOMIC DNA]</scope>
    <source>
        <strain evidence="2 3">DSM 19730</strain>
    </source>
</reference>
<evidence type="ECO:0000313" key="3">
    <source>
        <dbReference type="Proteomes" id="UP001549143"/>
    </source>
</evidence>
<evidence type="ECO:0008006" key="4">
    <source>
        <dbReference type="Google" id="ProtNLM"/>
    </source>
</evidence>
<feature type="region of interest" description="Disordered" evidence="1">
    <location>
        <begin position="26"/>
        <end position="47"/>
    </location>
</feature>
<dbReference type="Proteomes" id="UP001549143">
    <property type="component" value="Unassembled WGS sequence"/>
</dbReference>
<evidence type="ECO:0000313" key="2">
    <source>
        <dbReference type="EMBL" id="MET3659987.1"/>
    </source>
</evidence>
<dbReference type="EMBL" id="JBEPMN010000001">
    <property type="protein sequence ID" value="MET3659987.1"/>
    <property type="molecule type" value="Genomic_DNA"/>
</dbReference>
<keyword evidence="3" id="KW-1185">Reference proteome</keyword>
<comment type="caution">
    <text evidence="2">The sequence shown here is derived from an EMBL/GenBank/DDBJ whole genome shotgun (WGS) entry which is preliminary data.</text>
</comment>
<sequence length="131" mass="15153">MSIFDRLDRIASRVIDRSFSVRFEVHPARSTPNGRPGPDPERPTWHGKGILEEQPVYDAIETGKRDRTGNDFQTLRVGNHVELSVDRHRYPQAAEARQHDRIQLDDLRKFEIVSVQPDGMARIMLVLVELR</sequence>
<proteinExistence type="predicted"/>
<protein>
    <recommendedName>
        <fullName evidence="4">Head-tail adaptor protein</fullName>
    </recommendedName>
</protein>
<gene>
    <name evidence="2" type="ORF">ABID44_000287</name>
</gene>
<organism evidence="2 3">
    <name type="scientific">Aquamicrobium ahrensii</name>
    <dbReference type="NCBI Taxonomy" id="469551"/>
    <lineage>
        <taxon>Bacteria</taxon>
        <taxon>Pseudomonadati</taxon>
        <taxon>Pseudomonadota</taxon>
        <taxon>Alphaproteobacteria</taxon>
        <taxon>Hyphomicrobiales</taxon>
        <taxon>Phyllobacteriaceae</taxon>
        <taxon>Aquamicrobium</taxon>
    </lineage>
</organism>
<evidence type="ECO:0000256" key="1">
    <source>
        <dbReference type="SAM" id="MobiDB-lite"/>
    </source>
</evidence>
<accession>A0ABV2KGH4</accession>